<dbReference type="OrthoDB" id="5319015at2759"/>
<dbReference type="EMBL" id="KQ964248">
    <property type="protein sequence ID" value="KXJ93246.1"/>
    <property type="molecule type" value="Genomic_DNA"/>
</dbReference>
<proteinExistence type="predicted"/>
<feature type="compositionally biased region" description="Gly residues" evidence="1">
    <location>
        <begin position="497"/>
        <end position="507"/>
    </location>
</feature>
<reference evidence="4" key="1">
    <citation type="submission" date="2016-02" db="EMBL/GenBank/DDBJ databases">
        <title>Draft genome sequence of Microdochium bolleyi, a fungal endophyte of beachgrass.</title>
        <authorList>
            <consortium name="DOE Joint Genome Institute"/>
            <person name="David A.S."/>
            <person name="May G."/>
            <person name="Haridas S."/>
            <person name="Lim J."/>
            <person name="Wang M."/>
            <person name="Labutti K."/>
            <person name="Lipzen A."/>
            <person name="Barry K."/>
            <person name="Grigoriev I.V."/>
        </authorList>
    </citation>
    <scope>NUCLEOTIDE SEQUENCE [LARGE SCALE GENOMIC DNA]</scope>
    <source>
        <strain evidence="4">J235TASD1</strain>
    </source>
</reference>
<accession>A0A136J865</accession>
<name>A0A136J865_9PEZI</name>
<gene>
    <name evidence="3" type="ORF">Micbo1qcDRAFT_161213</name>
</gene>
<dbReference type="AlphaFoldDB" id="A0A136J865"/>
<dbReference type="InterPro" id="IPR056196">
    <property type="entry name" value="Mmc1_C"/>
</dbReference>
<feature type="domain" description="Mmc1 C-terminal" evidence="2">
    <location>
        <begin position="273"/>
        <end position="483"/>
    </location>
</feature>
<dbReference type="Pfam" id="PF23867">
    <property type="entry name" value="Mmc1_N"/>
    <property type="match status" value="1"/>
</dbReference>
<organism evidence="3 4">
    <name type="scientific">Microdochium bolleyi</name>
    <dbReference type="NCBI Taxonomy" id="196109"/>
    <lineage>
        <taxon>Eukaryota</taxon>
        <taxon>Fungi</taxon>
        <taxon>Dikarya</taxon>
        <taxon>Ascomycota</taxon>
        <taxon>Pezizomycotina</taxon>
        <taxon>Sordariomycetes</taxon>
        <taxon>Xylariomycetidae</taxon>
        <taxon>Xylariales</taxon>
        <taxon>Microdochiaceae</taxon>
        <taxon>Microdochium</taxon>
    </lineage>
</organism>
<keyword evidence="4" id="KW-1185">Reference proteome</keyword>
<protein>
    <recommendedName>
        <fullName evidence="2">Mmc1 C-terminal domain-containing protein</fullName>
    </recommendedName>
</protein>
<evidence type="ECO:0000313" key="3">
    <source>
        <dbReference type="EMBL" id="KXJ93246.1"/>
    </source>
</evidence>
<dbReference type="PANTHER" id="PTHR38644:SF1">
    <property type="entry name" value="EXPRESSED PROTEIN"/>
    <property type="match status" value="1"/>
</dbReference>
<feature type="region of interest" description="Disordered" evidence="1">
    <location>
        <begin position="497"/>
        <end position="524"/>
    </location>
</feature>
<evidence type="ECO:0000259" key="2">
    <source>
        <dbReference type="Pfam" id="PF23868"/>
    </source>
</evidence>
<feature type="non-terminal residue" evidence="3">
    <location>
        <position position="539"/>
    </location>
</feature>
<evidence type="ECO:0000313" key="4">
    <source>
        <dbReference type="Proteomes" id="UP000070501"/>
    </source>
</evidence>
<dbReference type="Pfam" id="PF23868">
    <property type="entry name" value="Mmc1_C"/>
    <property type="match status" value="1"/>
</dbReference>
<dbReference type="InParanoid" id="A0A136J865"/>
<dbReference type="Proteomes" id="UP000070501">
    <property type="component" value="Unassembled WGS sequence"/>
</dbReference>
<dbReference type="PANTHER" id="PTHR38644">
    <property type="entry name" value="EXPRESSED PROTEIN"/>
    <property type="match status" value="1"/>
</dbReference>
<evidence type="ECO:0000256" key="1">
    <source>
        <dbReference type="SAM" id="MobiDB-lite"/>
    </source>
</evidence>
<sequence>MSSASESATTAKKVARLLLADPLKEKESWEDELIQHNLAQPMLIRVGPNETQVPGTISIARSSLLHELHVSSAMFNGHNLELMLMESNPLQPGQQTADSISDFEESILVPIIDIPTSSTGRYTSVTTPVHTAIVVTNGIMGAASVAPLVTTSTEGVIKAAVDLPDYKPTQSAELPFTPIDAEAANTGLDLIREDIAKAIDFEHLWFQSNLPQLSDWLKANTAATADGSTKLPVRALISSILKNAVAAVQAEELQNLGASSASLQATPSAAKLQRQLDEWAQNAHKELQEQLDLAFESRRWRKLGWWKLFWRVDDVGHLTTDILNQRFLTAAERNAIFLAGRMAEAGAPLNPALIPTAASNANTAEAMEPTTSATTTTALATVRHPPRAAADWPLNIPASRAYLQTSTIPALQSLAQKLVVQTLSTSALTSALGALVYLGTLTTSVHEAGAVAALGVVWSLRRLQTRWESARRFWEGEVREEGRKAVRGVEGVMGDAIRGGGGGGGSVGAAAQRTTSEDEAQRRRAKALIQKAQDALEKL</sequence>
<dbReference type="STRING" id="196109.A0A136J865"/>